<dbReference type="PANTHER" id="PTHR33365">
    <property type="entry name" value="YALI0B05434P"/>
    <property type="match status" value="1"/>
</dbReference>
<comment type="subcellular location">
    <subcellularLocation>
        <location evidence="1">Membrane</location>
        <topology evidence="1">Single-pass membrane protein</topology>
    </subcellularLocation>
</comment>
<protein>
    <recommendedName>
        <fullName evidence="12">Tat pathway signal sequence</fullName>
    </recommendedName>
</protein>
<evidence type="ECO:0000256" key="6">
    <source>
        <dbReference type="ARBA" id="ARBA00023180"/>
    </source>
</evidence>
<dbReference type="RefSeq" id="XP_030992391.1">
    <property type="nucleotide sequence ID" value="XM_031143266.1"/>
</dbReference>
<keyword evidence="11" id="KW-1185">Reference proteome</keyword>
<dbReference type="EMBL" id="SKBQ01000055">
    <property type="protein sequence ID" value="TPX10680.1"/>
    <property type="molecule type" value="Genomic_DNA"/>
</dbReference>
<dbReference type="Pfam" id="PF11807">
    <property type="entry name" value="UstYa"/>
    <property type="match status" value="1"/>
</dbReference>
<dbReference type="InterPro" id="IPR021765">
    <property type="entry name" value="UstYa-like"/>
</dbReference>
<gene>
    <name evidence="10" type="ORF">E0L32_008414</name>
</gene>
<evidence type="ECO:0000256" key="3">
    <source>
        <dbReference type="ARBA" id="ARBA00022989"/>
    </source>
</evidence>
<reference evidence="10 11" key="1">
    <citation type="submission" date="2019-06" db="EMBL/GenBank/DDBJ databases">
        <title>Draft genome sequence of the filamentous fungus Phialemoniopsis curvata isolated from diesel fuel.</title>
        <authorList>
            <person name="Varaljay V.A."/>
            <person name="Lyon W.J."/>
            <person name="Crouch A.L."/>
            <person name="Drake C.E."/>
            <person name="Hollomon J.M."/>
            <person name="Nadeau L.J."/>
            <person name="Nunn H.S."/>
            <person name="Stevenson B.S."/>
            <person name="Bojanowski C.L."/>
            <person name="Crookes-Goodson W.J."/>
        </authorList>
    </citation>
    <scope>NUCLEOTIDE SEQUENCE [LARGE SCALE GENOMIC DNA]</scope>
    <source>
        <strain evidence="10 11">D216</strain>
    </source>
</reference>
<keyword evidence="3 9" id="KW-1133">Transmembrane helix</keyword>
<dbReference type="GO" id="GO:0016020">
    <property type="term" value="C:membrane"/>
    <property type="evidence" value="ECO:0007669"/>
    <property type="project" value="UniProtKB-SubCell"/>
</dbReference>
<evidence type="ECO:0000256" key="7">
    <source>
        <dbReference type="ARBA" id="ARBA00035112"/>
    </source>
</evidence>
<evidence type="ECO:0000256" key="4">
    <source>
        <dbReference type="ARBA" id="ARBA00023026"/>
    </source>
</evidence>
<name>A0A507B2A9_9PEZI</name>
<evidence type="ECO:0000256" key="8">
    <source>
        <dbReference type="SAM" id="MobiDB-lite"/>
    </source>
</evidence>
<evidence type="ECO:0000313" key="11">
    <source>
        <dbReference type="Proteomes" id="UP000319257"/>
    </source>
</evidence>
<evidence type="ECO:0000313" key="10">
    <source>
        <dbReference type="EMBL" id="TPX10680.1"/>
    </source>
</evidence>
<comment type="caution">
    <text evidence="10">The sequence shown here is derived from an EMBL/GenBank/DDBJ whole genome shotgun (WGS) entry which is preliminary data.</text>
</comment>
<keyword evidence="2 9" id="KW-0812">Transmembrane</keyword>
<evidence type="ECO:0008006" key="12">
    <source>
        <dbReference type="Google" id="ProtNLM"/>
    </source>
</evidence>
<dbReference type="OrthoDB" id="3687641at2759"/>
<evidence type="ECO:0000256" key="1">
    <source>
        <dbReference type="ARBA" id="ARBA00004167"/>
    </source>
</evidence>
<proteinExistence type="inferred from homology"/>
<evidence type="ECO:0000256" key="5">
    <source>
        <dbReference type="ARBA" id="ARBA00023136"/>
    </source>
</evidence>
<organism evidence="10 11">
    <name type="scientific">Thyridium curvatum</name>
    <dbReference type="NCBI Taxonomy" id="1093900"/>
    <lineage>
        <taxon>Eukaryota</taxon>
        <taxon>Fungi</taxon>
        <taxon>Dikarya</taxon>
        <taxon>Ascomycota</taxon>
        <taxon>Pezizomycotina</taxon>
        <taxon>Sordariomycetes</taxon>
        <taxon>Sordariomycetidae</taxon>
        <taxon>Thyridiales</taxon>
        <taxon>Thyridiaceae</taxon>
        <taxon>Thyridium</taxon>
    </lineage>
</organism>
<feature type="transmembrane region" description="Helical" evidence="9">
    <location>
        <begin position="48"/>
        <end position="72"/>
    </location>
</feature>
<sequence>MGILEKNKDPAYSPITDDQTSDSARESDDLIYDGDRSQFKTSRRRPGWMVIIGFVALLAYSAVLLTASSWWWKKERLHGANVIDSPIRDYIKYEPTFFKHTEMAKDTMLVGEPSPELERNWHAIMQYFYAEVPKEYMQKLGREKEGIRMANGNYLANYAFIHQLHCLKRLHHNFYPDHYFPDMTEDEQALQKEHSMHCIQMLIEAIMCKADETPLTMFWFNESILPGGNRTIAHECVDWKLLLEGMEKVKVDPFEEGLLIHPKFGAVVPDGRDTVLDNRIGYVMHATPLDRDKYP</sequence>
<dbReference type="GO" id="GO:0043386">
    <property type="term" value="P:mycotoxin biosynthetic process"/>
    <property type="evidence" value="ECO:0007669"/>
    <property type="project" value="InterPro"/>
</dbReference>
<dbReference type="GeneID" id="41975861"/>
<evidence type="ECO:0000256" key="9">
    <source>
        <dbReference type="SAM" id="Phobius"/>
    </source>
</evidence>
<keyword evidence="4" id="KW-0843">Virulence</keyword>
<keyword evidence="6" id="KW-0325">Glycoprotein</keyword>
<accession>A0A507B2A9</accession>
<keyword evidence="5 9" id="KW-0472">Membrane</keyword>
<comment type="similarity">
    <text evidence="7">Belongs to the ustYa family.</text>
</comment>
<dbReference type="AlphaFoldDB" id="A0A507B2A9"/>
<dbReference type="InParanoid" id="A0A507B2A9"/>
<feature type="region of interest" description="Disordered" evidence="8">
    <location>
        <begin position="1"/>
        <end position="27"/>
    </location>
</feature>
<dbReference type="Proteomes" id="UP000319257">
    <property type="component" value="Unassembled WGS sequence"/>
</dbReference>
<dbReference type="PANTHER" id="PTHR33365:SF7">
    <property type="entry name" value="TAT PATHWAY SIGNAL SEQUENCE"/>
    <property type="match status" value="1"/>
</dbReference>
<evidence type="ECO:0000256" key="2">
    <source>
        <dbReference type="ARBA" id="ARBA00022692"/>
    </source>
</evidence>